<comment type="function">
    <text evidence="7">May have a photoreceptor function.</text>
</comment>
<dbReference type="OrthoDB" id="9772484at2"/>
<dbReference type="PROSITE" id="PS51645">
    <property type="entry name" value="PHR_CRY_ALPHA_BETA"/>
    <property type="match status" value="1"/>
</dbReference>
<organism evidence="9 10">
    <name type="scientific">Pistricoccus aurantiacus</name>
    <dbReference type="NCBI Taxonomy" id="1883414"/>
    <lineage>
        <taxon>Bacteria</taxon>
        <taxon>Pseudomonadati</taxon>
        <taxon>Pseudomonadota</taxon>
        <taxon>Gammaproteobacteria</taxon>
        <taxon>Oceanospirillales</taxon>
        <taxon>Halomonadaceae</taxon>
        <taxon>Pistricoccus</taxon>
    </lineage>
</organism>
<evidence type="ECO:0000256" key="6">
    <source>
        <dbReference type="PIRSR" id="PIRSR602081-1"/>
    </source>
</evidence>
<dbReference type="InterPro" id="IPR006050">
    <property type="entry name" value="DNA_photolyase_N"/>
</dbReference>
<evidence type="ECO:0000256" key="4">
    <source>
        <dbReference type="ARBA" id="ARBA00022827"/>
    </source>
</evidence>
<keyword evidence="3 6" id="KW-0285">Flavoprotein</keyword>
<dbReference type="SUPFAM" id="SSF52425">
    <property type="entry name" value="Cryptochrome/photolyase, N-terminal domain"/>
    <property type="match status" value="1"/>
</dbReference>
<dbReference type="GO" id="GO:0003677">
    <property type="term" value="F:DNA binding"/>
    <property type="evidence" value="ECO:0007669"/>
    <property type="project" value="TreeGrafter"/>
</dbReference>
<dbReference type="GO" id="GO:0071949">
    <property type="term" value="F:FAD binding"/>
    <property type="evidence" value="ECO:0007669"/>
    <property type="project" value="TreeGrafter"/>
</dbReference>
<protein>
    <recommendedName>
        <fullName evidence="2 7">Cryptochrome DASH</fullName>
    </recommendedName>
</protein>
<feature type="binding site" evidence="6">
    <location>
        <begin position="377"/>
        <end position="379"/>
    </location>
    <ligand>
        <name>FAD</name>
        <dbReference type="ChEBI" id="CHEBI:57692"/>
    </ligand>
</feature>
<dbReference type="PRINTS" id="PR00147">
    <property type="entry name" value="DNAPHOTLYASE"/>
</dbReference>
<dbReference type="Proteomes" id="UP000321272">
    <property type="component" value="Chromosome"/>
</dbReference>
<keyword evidence="5 7" id="KW-0157">Chromophore</keyword>
<dbReference type="GO" id="GO:0000719">
    <property type="term" value="P:photoreactive repair"/>
    <property type="evidence" value="ECO:0007669"/>
    <property type="project" value="TreeGrafter"/>
</dbReference>
<dbReference type="PANTHER" id="PTHR11455">
    <property type="entry name" value="CRYPTOCHROME"/>
    <property type="match status" value="1"/>
</dbReference>
<dbReference type="InterPro" id="IPR005101">
    <property type="entry name" value="Cryptochr/Photolyase_FAD-bd"/>
</dbReference>
<dbReference type="EMBL" id="CP042382">
    <property type="protein sequence ID" value="QEA39075.1"/>
    <property type="molecule type" value="Genomic_DNA"/>
</dbReference>
<evidence type="ECO:0000256" key="3">
    <source>
        <dbReference type="ARBA" id="ARBA00022630"/>
    </source>
</evidence>
<dbReference type="Pfam" id="PF00875">
    <property type="entry name" value="DNA_photolyase"/>
    <property type="match status" value="1"/>
</dbReference>
<reference evidence="9 10" key="1">
    <citation type="submission" date="2019-06" db="EMBL/GenBank/DDBJ databases">
        <title>Genome analyses of bacteria isolated from kimchi.</title>
        <authorList>
            <person name="Lee S."/>
            <person name="Ahn S."/>
            <person name="Roh S."/>
        </authorList>
    </citation>
    <scope>NUCLEOTIDE SEQUENCE [LARGE SCALE GENOMIC DNA]</scope>
    <source>
        <strain evidence="9 10">CBA4606</strain>
    </source>
</reference>
<dbReference type="PANTHER" id="PTHR11455:SF22">
    <property type="entry name" value="CRYPTOCHROME DASH"/>
    <property type="match status" value="1"/>
</dbReference>
<proteinExistence type="inferred from homology"/>
<dbReference type="InterPro" id="IPR014729">
    <property type="entry name" value="Rossmann-like_a/b/a_fold"/>
</dbReference>
<evidence type="ECO:0000256" key="2">
    <source>
        <dbReference type="ARBA" id="ARBA00017881"/>
    </source>
</evidence>
<comment type="cofactor">
    <cofactor evidence="7">
        <name>(6R)-5,10-methylene-5,6,7,8-tetrahydrofolate</name>
        <dbReference type="ChEBI" id="CHEBI:15636"/>
    </cofactor>
    <text evidence="7">Binds 1 5,10-methenyltetrahydrofolate (MTHF) per subunit.</text>
</comment>
<name>A0A5B8SU93_9GAMM</name>
<accession>A0A5B8SU93</accession>
<feature type="binding site" evidence="6">
    <location>
        <position position="234"/>
    </location>
    <ligand>
        <name>FAD</name>
        <dbReference type="ChEBI" id="CHEBI:57692"/>
    </ligand>
</feature>
<sequence>MRPDILWFRDDLRLTDNPVLDAAAAASSLLCVYVLEERLLAPLAPGMSERRIGPARLHFLWQSLCELRGELLKRGSDLLVRVGDPAAVLTDLASESEARRLWVQCPVASDEASDIARLEQRLQADTYIRTGENVTLFKASALPFPLSELPETYSAFRRQVEKHCAFEDLVSSPITLPPWPEKMVRGMPPLEKVCPRATVWRPDPRGQFCFEGGEAAGMARLNAYLWDKEGGSHYKQTRNGLLGADFSTRLSAWLARGCLSPRQVQAQVRRWEAEYGVSESSYWIVFELLWREYFHWAARQEGAGLFAERNLPTPGGAFHAWRRGETGLPFVDAAMIELATTGWISNRARQNVASFLVKDLGEDWRLGAAWFEHCLIDYDVASNWGNWRYVAGVGRDPRNRYFNVLKQARQYDEEGRYVAHWLPALASLPPGAVRHHPWHGEPARFSPPLVMPDAWQPYLIDAD</sequence>
<dbReference type="Gene3D" id="1.10.579.10">
    <property type="entry name" value="DNA Cyclobutane Dipyrimidine Photolyase, subunit A, domain 3"/>
    <property type="match status" value="1"/>
</dbReference>
<keyword evidence="10" id="KW-1185">Reference proteome</keyword>
<dbReference type="NCBIfam" id="TIGR02765">
    <property type="entry name" value="crypto_DASH"/>
    <property type="match status" value="1"/>
</dbReference>
<dbReference type="InterPro" id="IPR036134">
    <property type="entry name" value="Crypto/Photolyase_FAD-like_sf"/>
</dbReference>
<dbReference type="InterPro" id="IPR002081">
    <property type="entry name" value="Cryptochrome/DNA_photolyase_1"/>
</dbReference>
<dbReference type="RefSeq" id="WP_147184131.1">
    <property type="nucleotide sequence ID" value="NZ_CP042382.1"/>
</dbReference>
<comment type="cofactor">
    <cofactor evidence="6 7">
        <name>FAD</name>
        <dbReference type="ChEBI" id="CHEBI:57692"/>
    </cofactor>
    <text evidence="6 7">Binds 1 FAD per subunit.</text>
</comment>
<dbReference type="Gene3D" id="1.25.40.80">
    <property type="match status" value="1"/>
</dbReference>
<comment type="similarity">
    <text evidence="1 7">Belongs to the DNA photolyase class-1 family.</text>
</comment>
<evidence type="ECO:0000313" key="9">
    <source>
        <dbReference type="EMBL" id="QEA39075.1"/>
    </source>
</evidence>
<evidence type="ECO:0000313" key="10">
    <source>
        <dbReference type="Proteomes" id="UP000321272"/>
    </source>
</evidence>
<dbReference type="InterPro" id="IPR014133">
    <property type="entry name" value="Cry_DASH"/>
</dbReference>
<dbReference type="Pfam" id="PF03441">
    <property type="entry name" value="FAD_binding_7"/>
    <property type="match status" value="1"/>
</dbReference>
<dbReference type="SUPFAM" id="SSF48173">
    <property type="entry name" value="Cryptochrome/photolyase FAD-binding domain"/>
    <property type="match status" value="1"/>
</dbReference>
<dbReference type="AlphaFoldDB" id="A0A5B8SU93"/>
<dbReference type="Gene3D" id="3.40.50.620">
    <property type="entry name" value="HUPs"/>
    <property type="match status" value="1"/>
</dbReference>
<evidence type="ECO:0000256" key="1">
    <source>
        <dbReference type="ARBA" id="ARBA00005862"/>
    </source>
</evidence>
<feature type="domain" description="Photolyase/cryptochrome alpha/beta" evidence="8">
    <location>
        <begin position="2"/>
        <end position="142"/>
    </location>
</feature>
<dbReference type="InterPro" id="IPR036155">
    <property type="entry name" value="Crypto/Photolyase_N_sf"/>
</dbReference>
<feature type="binding site" evidence="6">
    <location>
        <begin position="247"/>
        <end position="251"/>
    </location>
    <ligand>
        <name>FAD</name>
        <dbReference type="ChEBI" id="CHEBI:57692"/>
    </ligand>
</feature>
<evidence type="ECO:0000256" key="7">
    <source>
        <dbReference type="RuleBase" id="RU367151"/>
    </source>
</evidence>
<evidence type="ECO:0000256" key="5">
    <source>
        <dbReference type="ARBA" id="ARBA00022991"/>
    </source>
</evidence>
<dbReference type="GO" id="GO:0003913">
    <property type="term" value="F:DNA photolyase activity"/>
    <property type="evidence" value="ECO:0007669"/>
    <property type="project" value="InterPro"/>
</dbReference>
<dbReference type="KEGG" id="paur:FGL86_08330"/>
<evidence type="ECO:0000259" key="8">
    <source>
        <dbReference type="PROSITE" id="PS51645"/>
    </source>
</evidence>
<keyword evidence="4 6" id="KW-0274">FAD</keyword>
<gene>
    <name evidence="9" type="ORF">FGL86_08330</name>
</gene>